<reference evidence="2 3" key="1">
    <citation type="submission" date="2015-09" db="EMBL/GenBank/DDBJ databases">
        <authorList>
            <consortium name="Pathogen Informatics"/>
        </authorList>
    </citation>
    <scope>NUCLEOTIDE SEQUENCE [LARGE SCALE GENOMIC DNA]</scope>
    <source>
        <strain evidence="2 3">2789STDY5834911</strain>
    </source>
</reference>
<evidence type="ECO:0000259" key="1">
    <source>
        <dbReference type="Pfam" id="PF13701"/>
    </source>
</evidence>
<name>A0A174U580_9FIRM</name>
<sequence>MYSLNDIVLENNKYLKINFDGGDLSSDAGLLLFKEFLFKIGAVKLINRIFKTNDTAWFRIHKDDANLMQVIYQIISACFEDDCADELTNEPVMTAILDKAALASQPTLSRFFNRMDKDTLEQLNRIIRKLRKIVYSIKKPDFMLFDIDSTLLDTYGHQEGEGFNFHYQAHGYHPLLCYDGLTGDLLKAELRDGTMYCSKEADDFMRSLLDEFITDYPGMPLYLRGDSGFASPNLYEVLEAKDCKYAIRLKENAKLRELAENEDQALYRATRFNQVDYAVEFGEFLYQAGSWSHPRRVVFKIEKPYGQMVHMYTFIVTTMEMEPYQVIQFYCGRGRMENFIKESKSGFDFASVSSSSKLVNANRLLVHALAYNLFNWFKRMALPVSMRKQCIDTIRLKLLKIAARVVKSARYKYFKLCSSFPYKKEFYETLENIRNLHPQFE</sequence>
<dbReference type="EMBL" id="CZAW01000095">
    <property type="protein sequence ID" value="CUQ17402.1"/>
    <property type="molecule type" value="Genomic_DNA"/>
</dbReference>
<protein>
    <submittedName>
        <fullName evidence="2">Transposase DDE domain</fullName>
    </submittedName>
</protein>
<dbReference type="SUPFAM" id="SSF53098">
    <property type="entry name" value="Ribonuclease H-like"/>
    <property type="match status" value="1"/>
</dbReference>
<dbReference type="RefSeq" id="WP_055154016.1">
    <property type="nucleotide sequence ID" value="NZ_CZAW01000095.1"/>
</dbReference>
<dbReference type="InterPro" id="IPR047960">
    <property type="entry name" value="Transpos_IS1380"/>
</dbReference>
<dbReference type="AlphaFoldDB" id="A0A174U580"/>
<dbReference type="OrthoDB" id="6627885at2"/>
<proteinExistence type="predicted"/>
<feature type="domain" description="Transposase DDE" evidence="1">
    <location>
        <begin position="11"/>
        <end position="437"/>
    </location>
</feature>
<organism evidence="2 3">
    <name type="scientific">Blautia wexlerae</name>
    <dbReference type="NCBI Taxonomy" id="418240"/>
    <lineage>
        <taxon>Bacteria</taxon>
        <taxon>Bacillati</taxon>
        <taxon>Bacillota</taxon>
        <taxon>Clostridia</taxon>
        <taxon>Lachnospirales</taxon>
        <taxon>Lachnospiraceae</taxon>
        <taxon>Blautia</taxon>
    </lineage>
</organism>
<dbReference type="InterPro" id="IPR025668">
    <property type="entry name" value="Tnp_DDE_dom"/>
</dbReference>
<evidence type="ECO:0000313" key="3">
    <source>
        <dbReference type="Proteomes" id="UP000095712"/>
    </source>
</evidence>
<dbReference type="Pfam" id="PF13701">
    <property type="entry name" value="DDE_Tnp_1_4"/>
    <property type="match status" value="1"/>
</dbReference>
<accession>A0A174U580</accession>
<dbReference type="InterPro" id="IPR012337">
    <property type="entry name" value="RNaseH-like_sf"/>
</dbReference>
<dbReference type="Proteomes" id="UP000095712">
    <property type="component" value="Unassembled WGS sequence"/>
</dbReference>
<gene>
    <name evidence="2" type="ORF">ERS852523_04248</name>
</gene>
<evidence type="ECO:0000313" key="2">
    <source>
        <dbReference type="EMBL" id="CUQ17402.1"/>
    </source>
</evidence>
<dbReference type="NCBIfam" id="NF033539">
    <property type="entry name" value="transpos_IS1380"/>
    <property type="match status" value="1"/>
</dbReference>